<dbReference type="SMART" id="SM00184">
    <property type="entry name" value="RING"/>
    <property type="match status" value="2"/>
</dbReference>
<evidence type="ECO:0000313" key="8">
    <source>
        <dbReference type="Proteomes" id="UP001608902"/>
    </source>
</evidence>
<dbReference type="InterPro" id="IPR001965">
    <property type="entry name" value="Znf_PHD"/>
</dbReference>
<dbReference type="SUPFAM" id="SSF57850">
    <property type="entry name" value="RING/U-box"/>
    <property type="match status" value="1"/>
</dbReference>
<dbReference type="InterPro" id="IPR017907">
    <property type="entry name" value="Znf_RING_CS"/>
</dbReference>
<evidence type="ECO:0000259" key="5">
    <source>
        <dbReference type="PROSITE" id="PS50016"/>
    </source>
</evidence>
<evidence type="ECO:0000313" key="7">
    <source>
        <dbReference type="EMBL" id="MFH4980920.1"/>
    </source>
</evidence>
<dbReference type="InterPro" id="IPR001841">
    <property type="entry name" value="Znf_RING"/>
</dbReference>
<dbReference type="InterPro" id="IPR013083">
    <property type="entry name" value="Znf_RING/FYVE/PHD"/>
</dbReference>
<dbReference type="AlphaFoldDB" id="A0ABD6EN05"/>
<keyword evidence="1" id="KW-0479">Metal-binding</keyword>
<evidence type="ECO:0000256" key="3">
    <source>
        <dbReference type="ARBA" id="ARBA00022833"/>
    </source>
</evidence>
<dbReference type="SUPFAM" id="SSF57903">
    <property type="entry name" value="FYVE/PHD zinc finger"/>
    <property type="match status" value="1"/>
</dbReference>
<name>A0ABD6EN05_9BILA</name>
<dbReference type="Pfam" id="PF13639">
    <property type="entry name" value="zf-RING_2"/>
    <property type="match status" value="1"/>
</dbReference>
<dbReference type="GO" id="GO:0008270">
    <property type="term" value="F:zinc ion binding"/>
    <property type="evidence" value="ECO:0007669"/>
    <property type="project" value="UniProtKB-KW"/>
</dbReference>
<dbReference type="EMBL" id="JBGFUD010006307">
    <property type="protein sequence ID" value="MFH4980920.1"/>
    <property type="molecule type" value="Genomic_DNA"/>
</dbReference>
<dbReference type="PROSITE" id="PS50016">
    <property type="entry name" value="ZF_PHD_2"/>
    <property type="match status" value="1"/>
</dbReference>
<dbReference type="PROSITE" id="PS00518">
    <property type="entry name" value="ZF_RING_1"/>
    <property type="match status" value="1"/>
</dbReference>
<dbReference type="InterPro" id="IPR019787">
    <property type="entry name" value="Znf_PHD-finger"/>
</dbReference>
<feature type="domain" description="RING-type" evidence="6">
    <location>
        <begin position="21"/>
        <end position="60"/>
    </location>
</feature>
<protein>
    <recommendedName>
        <fullName evidence="9">RING-type domain-containing protein</fullName>
    </recommendedName>
</protein>
<evidence type="ECO:0000256" key="2">
    <source>
        <dbReference type="ARBA" id="ARBA00022771"/>
    </source>
</evidence>
<keyword evidence="8" id="KW-1185">Reference proteome</keyword>
<dbReference type="InterPro" id="IPR047157">
    <property type="entry name" value="PHRF1/Atg35"/>
</dbReference>
<dbReference type="Gene3D" id="3.30.40.10">
    <property type="entry name" value="Zinc/RING finger domain, C3HC4 (zinc finger)"/>
    <property type="match status" value="2"/>
</dbReference>
<dbReference type="SMART" id="SM00249">
    <property type="entry name" value="PHD"/>
    <property type="match status" value="1"/>
</dbReference>
<dbReference type="PANTHER" id="PTHR12618:SF20">
    <property type="entry name" value="PHD AND RING FINGER DOMAIN-CONTAINING PROTEIN 1"/>
    <property type="match status" value="1"/>
</dbReference>
<evidence type="ECO:0000256" key="4">
    <source>
        <dbReference type="PROSITE-ProRule" id="PRU00175"/>
    </source>
</evidence>
<sequence length="200" mass="22919">MDEVTSKARHHSDVEKSHELCTICQEEIKLPSGKPDVCDHIFCFTCLTEWLKKNSKCPLCMQSVGYVMKISGGERRLMIKVKARSAAEYETEINAVEEMESEYMNVPDITLEYAQCRVCHKSDNEDRLLLCDGIVGHELDGSEINCNVAYHTYCLTEKLESLPQGNWYCPFCVGSRENRPSRSSSIFIHSFLRLNFSIIY</sequence>
<organism evidence="7 8">
    <name type="scientific">Gnathostoma spinigerum</name>
    <dbReference type="NCBI Taxonomy" id="75299"/>
    <lineage>
        <taxon>Eukaryota</taxon>
        <taxon>Metazoa</taxon>
        <taxon>Ecdysozoa</taxon>
        <taxon>Nematoda</taxon>
        <taxon>Chromadorea</taxon>
        <taxon>Rhabditida</taxon>
        <taxon>Spirurina</taxon>
        <taxon>Gnathostomatomorpha</taxon>
        <taxon>Gnathostomatoidea</taxon>
        <taxon>Gnathostomatidae</taxon>
        <taxon>Gnathostoma</taxon>
    </lineage>
</organism>
<comment type="caution">
    <text evidence="7">The sequence shown here is derived from an EMBL/GenBank/DDBJ whole genome shotgun (WGS) entry which is preliminary data.</text>
</comment>
<evidence type="ECO:0008006" key="9">
    <source>
        <dbReference type="Google" id="ProtNLM"/>
    </source>
</evidence>
<accession>A0ABD6EN05</accession>
<evidence type="ECO:0000256" key="1">
    <source>
        <dbReference type="ARBA" id="ARBA00022723"/>
    </source>
</evidence>
<dbReference type="Pfam" id="PF00628">
    <property type="entry name" value="PHD"/>
    <property type="match status" value="1"/>
</dbReference>
<reference evidence="7 8" key="1">
    <citation type="submission" date="2024-08" db="EMBL/GenBank/DDBJ databases">
        <title>Gnathostoma spinigerum genome.</title>
        <authorList>
            <person name="Gonzalez-Bertolin B."/>
            <person name="Monzon S."/>
            <person name="Zaballos A."/>
            <person name="Jimenez P."/>
            <person name="Dekumyoy P."/>
            <person name="Varona S."/>
            <person name="Cuesta I."/>
            <person name="Sumanam S."/>
            <person name="Adisakwattana P."/>
            <person name="Gasser R.B."/>
            <person name="Hernandez-Gonzalez A."/>
            <person name="Young N.D."/>
            <person name="Perteguer M.J."/>
        </authorList>
    </citation>
    <scope>NUCLEOTIDE SEQUENCE [LARGE SCALE GENOMIC DNA]</scope>
    <source>
        <strain evidence="7">AL3</strain>
        <tissue evidence="7">Liver</tissue>
    </source>
</reference>
<feature type="domain" description="PHD-type" evidence="5">
    <location>
        <begin position="113"/>
        <end position="175"/>
    </location>
</feature>
<evidence type="ECO:0000259" key="6">
    <source>
        <dbReference type="PROSITE" id="PS50089"/>
    </source>
</evidence>
<dbReference type="PROSITE" id="PS50089">
    <property type="entry name" value="ZF_RING_2"/>
    <property type="match status" value="1"/>
</dbReference>
<dbReference type="InterPro" id="IPR011011">
    <property type="entry name" value="Znf_FYVE_PHD"/>
</dbReference>
<dbReference type="PANTHER" id="PTHR12618">
    <property type="entry name" value="PHD AND RING FINGER DOMAIN-CONTAINING PROTEIN 1"/>
    <property type="match status" value="1"/>
</dbReference>
<proteinExistence type="predicted"/>
<keyword evidence="3" id="KW-0862">Zinc</keyword>
<keyword evidence="2 4" id="KW-0863">Zinc-finger</keyword>
<gene>
    <name evidence="7" type="ORF">AB6A40_007629</name>
</gene>
<dbReference type="Proteomes" id="UP001608902">
    <property type="component" value="Unassembled WGS sequence"/>
</dbReference>